<dbReference type="EMBL" id="CYZK01000036">
    <property type="protein sequence ID" value="CUO89122.1"/>
    <property type="molecule type" value="Genomic_DNA"/>
</dbReference>
<name>A0A174IP44_9FIRM</name>
<organism evidence="2 3">
    <name type="scientific">Coprococcus comes</name>
    <dbReference type="NCBI Taxonomy" id="410072"/>
    <lineage>
        <taxon>Bacteria</taxon>
        <taxon>Bacillati</taxon>
        <taxon>Bacillota</taxon>
        <taxon>Clostridia</taxon>
        <taxon>Lachnospirales</taxon>
        <taxon>Lachnospiraceae</taxon>
        <taxon>Coprococcus</taxon>
    </lineage>
</organism>
<sequence length="109" mass="12669">MDYMYDGIYILDENLESARKRQMFRILVYYQRLCLYSGGTIAGEKKLDSNSLQTPLFWDQESALEQRIYEKMKKWEIRHPIMGIVICTILGGILISLIAGIILEGIMMV</sequence>
<reference evidence="2 3" key="1">
    <citation type="submission" date="2015-09" db="EMBL/GenBank/DDBJ databases">
        <authorList>
            <consortium name="Pathogen Informatics"/>
        </authorList>
    </citation>
    <scope>NUCLEOTIDE SEQUENCE [LARGE SCALE GENOMIC DNA]</scope>
    <source>
        <strain evidence="2 3">2789STDY5834866</strain>
    </source>
</reference>
<dbReference type="Proteomes" id="UP000095362">
    <property type="component" value="Unassembled WGS sequence"/>
</dbReference>
<evidence type="ECO:0000256" key="1">
    <source>
        <dbReference type="SAM" id="Phobius"/>
    </source>
</evidence>
<keyword evidence="1" id="KW-1133">Transmembrane helix</keyword>
<gene>
    <name evidence="2" type="ORF">ERS852481_03120</name>
</gene>
<accession>A0A174IP44</accession>
<feature type="transmembrane region" description="Helical" evidence="1">
    <location>
        <begin position="81"/>
        <end position="103"/>
    </location>
</feature>
<dbReference type="AlphaFoldDB" id="A0A174IP44"/>
<proteinExistence type="predicted"/>
<keyword evidence="1" id="KW-0472">Membrane</keyword>
<keyword evidence="1" id="KW-0812">Transmembrane</keyword>
<protein>
    <submittedName>
        <fullName evidence="2">Uncharacterized protein</fullName>
    </submittedName>
</protein>
<evidence type="ECO:0000313" key="2">
    <source>
        <dbReference type="EMBL" id="CUO89122.1"/>
    </source>
</evidence>
<dbReference type="RefSeq" id="WP_156339428.1">
    <property type="nucleotide sequence ID" value="NZ_CYZK01000036.1"/>
</dbReference>
<evidence type="ECO:0000313" key="3">
    <source>
        <dbReference type="Proteomes" id="UP000095362"/>
    </source>
</evidence>